<evidence type="ECO:0000313" key="3">
    <source>
        <dbReference type="EMBL" id="KSU19417.1"/>
    </source>
</evidence>
<dbReference type="Proteomes" id="UP000053719">
    <property type="component" value="Unassembled WGS sequence"/>
</dbReference>
<organism evidence="3 4">
    <name type="scientific">Lactococcus lactis subsp. lactis</name>
    <name type="common">Streptococcus lactis</name>
    <dbReference type="NCBI Taxonomy" id="1360"/>
    <lineage>
        <taxon>Bacteria</taxon>
        <taxon>Bacillati</taxon>
        <taxon>Bacillota</taxon>
        <taxon>Bacilli</taxon>
        <taxon>Lactobacillales</taxon>
        <taxon>Streptococcaceae</taxon>
        <taxon>Lactococcus</taxon>
    </lineage>
</organism>
<accession>A0A0V8E184</accession>
<feature type="compositionally biased region" description="Polar residues" evidence="2">
    <location>
        <begin position="25"/>
        <end position="34"/>
    </location>
</feature>
<comment type="caution">
    <text evidence="3">The sequence shown here is derived from an EMBL/GenBank/DDBJ whole genome shotgun (WGS) entry which is preliminary data.</text>
</comment>
<evidence type="ECO:0000313" key="4">
    <source>
        <dbReference type="Proteomes" id="UP000053719"/>
    </source>
</evidence>
<evidence type="ECO:0000256" key="1">
    <source>
        <dbReference type="SAM" id="Coils"/>
    </source>
</evidence>
<name>A0A0V8E184_LACLL</name>
<protein>
    <submittedName>
        <fullName evidence="3">Uncharacterized protein</fullName>
    </submittedName>
</protein>
<dbReference type="EMBL" id="LKLU01000107">
    <property type="protein sequence ID" value="KSU19417.1"/>
    <property type="molecule type" value="Genomic_DNA"/>
</dbReference>
<reference evidence="4" key="1">
    <citation type="submission" date="2015-10" db="EMBL/GenBank/DDBJ databases">
        <title>Draft Genome Sequences of 11 Lactococcus lactis subspecies cremoris strains.</title>
        <authorList>
            <person name="Wels M."/>
            <person name="Backus L."/>
            <person name="Boekhorst J."/>
            <person name="Dijkstra A."/>
            <person name="Beerthuizen M."/>
            <person name="Kelly W."/>
            <person name="Siezen R."/>
            <person name="Bachmann H."/>
            <person name="Van Hijum S."/>
        </authorList>
    </citation>
    <scope>NUCLEOTIDE SEQUENCE [LARGE SCALE GENOMIC DNA]</scope>
    <source>
        <strain evidence="4">M20</strain>
    </source>
</reference>
<sequence>MKYDFINQNADATETQETERVEIATSYQSPQSSPKVAPLSDEPFDFIAFIQGERKQALQEENERHQATNKEINSLFDEMERLEKERPEALKQARQKAKETLLAIQTLIATRSEDVELEVNQVATQLREKTNAIVGELKNENL</sequence>
<dbReference type="PATRIC" id="fig|1360.114.peg.1618"/>
<feature type="compositionally biased region" description="Polar residues" evidence="2">
    <location>
        <begin position="1"/>
        <end position="15"/>
    </location>
</feature>
<proteinExistence type="predicted"/>
<dbReference type="RefSeq" id="WP_058212057.1">
    <property type="nucleotide sequence ID" value="NZ_LKLU01000107.1"/>
</dbReference>
<feature type="coiled-coil region" evidence="1">
    <location>
        <begin position="50"/>
        <end position="99"/>
    </location>
</feature>
<keyword evidence="1" id="KW-0175">Coiled coil</keyword>
<evidence type="ECO:0000256" key="2">
    <source>
        <dbReference type="SAM" id="MobiDB-lite"/>
    </source>
</evidence>
<gene>
    <name evidence="3" type="ORF">M20_2036</name>
</gene>
<feature type="region of interest" description="Disordered" evidence="2">
    <location>
        <begin position="1"/>
        <end position="38"/>
    </location>
</feature>
<dbReference type="AlphaFoldDB" id="A0A0V8E184"/>